<dbReference type="EMBL" id="DVLX01000034">
    <property type="protein sequence ID" value="HIT99289.1"/>
    <property type="molecule type" value="Genomic_DNA"/>
</dbReference>
<keyword evidence="2" id="KW-1133">Transmembrane helix</keyword>
<comment type="caution">
    <text evidence="3">The sequence shown here is derived from an EMBL/GenBank/DDBJ whole genome shotgun (WGS) entry which is preliminary data.</text>
</comment>
<accession>A0A9D1KVA9</accession>
<dbReference type="AlphaFoldDB" id="A0A9D1KVA9"/>
<keyword evidence="2" id="KW-0472">Membrane</keyword>
<feature type="transmembrane region" description="Helical" evidence="2">
    <location>
        <begin position="6"/>
        <end position="25"/>
    </location>
</feature>
<keyword evidence="2" id="KW-0812">Transmembrane</keyword>
<feature type="compositionally biased region" description="Basic residues" evidence="1">
    <location>
        <begin position="132"/>
        <end position="152"/>
    </location>
</feature>
<reference evidence="3" key="1">
    <citation type="submission" date="2020-10" db="EMBL/GenBank/DDBJ databases">
        <authorList>
            <person name="Gilroy R."/>
        </authorList>
    </citation>
    <scope>NUCLEOTIDE SEQUENCE</scope>
    <source>
        <strain evidence="3">CHK176-22527</strain>
    </source>
</reference>
<evidence type="ECO:0000313" key="3">
    <source>
        <dbReference type="EMBL" id="HIT99289.1"/>
    </source>
</evidence>
<name>A0A9D1KVA9_9FIRM</name>
<sequence>MTVVKFLFVLALAVPLMVFMGYYIVNLQKEFLKNVKEQQAQTQKKRHSNVDEKRVPQSRSLRRKTYDDSEYRMNAQQEERVKNVKPAYDSKRANFDNSAMKRRYEQSVMKQRNAYAKTASESEIHDRDINKSKVRKKSKRQRRKELRNKRKS</sequence>
<feature type="region of interest" description="Disordered" evidence="1">
    <location>
        <begin position="40"/>
        <end position="152"/>
    </location>
</feature>
<feature type="compositionally biased region" description="Basic and acidic residues" evidence="1">
    <location>
        <begin position="120"/>
        <end position="131"/>
    </location>
</feature>
<protein>
    <submittedName>
        <fullName evidence="3">Uncharacterized protein</fullName>
    </submittedName>
</protein>
<organism evidence="3 4">
    <name type="scientific">Candidatus Allocopromorpha excrementavium</name>
    <dbReference type="NCBI Taxonomy" id="2840741"/>
    <lineage>
        <taxon>Bacteria</taxon>
        <taxon>Bacillati</taxon>
        <taxon>Bacillota</taxon>
        <taxon>Clostridia</taxon>
        <taxon>Eubacteriales</taxon>
        <taxon>Eubacteriaceae</taxon>
        <taxon>Eubacteriaceae incertae sedis</taxon>
        <taxon>Candidatus Allocopromorpha</taxon>
    </lineage>
</organism>
<evidence type="ECO:0000256" key="1">
    <source>
        <dbReference type="SAM" id="MobiDB-lite"/>
    </source>
</evidence>
<reference evidence="3" key="2">
    <citation type="journal article" date="2021" name="PeerJ">
        <title>Extensive microbial diversity within the chicken gut microbiome revealed by metagenomics and culture.</title>
        <authorList>
            <person name="Gilroy R."/>
            <person name="Ravi A."/>
            <person name="Getino M."/>
            <person name="Pursley I."/>
            <person name="Horton D.L."/>
            <person name="Alikhan N.F."/>
            <person name="Baker D."/>
            <person name="Gharbi K."/>
            <person name="Hall N."/>
            <person name="Watson M."/>
            <person name="Adriaenssens E.M."/>
            <person name="Foster-Nyarko E."/>
            <person name="Jarju S."/>
            <person name="Secka A."/>
            <person name="Antonio M."/>
            <person name="Oren A."/>
            <person name="Chaudhuri R.R."/>
            <person name="La Ragione R."/>
            <person name="Hildebrand F."/>
            <person name="Pallen M.J."/>
        </authorList>
    </citation>
    <scope>NUCLEOTIDE SEQUENCE</scope>
    <source>
        <strain evidence="3">CHK176-22527</strain>
    </source>
</reference>
<feature type="compositionally biased region" description="Basic and acidic residues" evidence="1">
    <location>
        <begin position="64"/>
        <end position="94"/>
    </location>
</feature>
<dbReference type="Proteomes" id="UP000824159">
    <property type="component" value="Unassembled WGS sequence"/>
</dbReference>
<proteinExistence type="predicted"/>
<evidence type="ECO:0000313" key="4">
    <source>
        <dbReference type="Proteomes" id="UP000824159"/>
    </source>
</evidence>
<evidence type="ECO:0000256" key="2">
    <source>
        <dbReference type="SAM" id="Phobius"/>
    </source>
</evidence>
<gene>
    <name evidence="3" type="ORF">IAD12_03435</name>
</gene>